<sequence length="202" mass="21628">MEDIYFYSVVIGGALMLIQVLLSMTGLLDGFDFDDLPDTDFDADFDMAESSWGSHLVGVLSFRAILTGVTVFGLVGIAASKQFPGSDIQNFMIAVACGLGVLYLVGWLIQALYQLKYDGTVNIQRAIGTQGTVYLKIPGKNSGKGKVSIPLQERMMEYEAMTADDEIVTGTTIVVTGVLSPGVLEVKSVEAIAPPTSEELSL</sequence>
<name>A0A518CMS8_9PLAN</name>
<evidence type="ECO:0000256" key="1">
    <source>
        <dbReference type="SAM" id="Phobius"/>
    </source>
</evidence>
<dbReference type="KEGG" id="plon:Pla110_22670"/>
<organism evidence="2 3">
    <name type="scientific">Polystyrenella longa</name>
    <dbReference type="NCBI Taxonomy" id="2528007"/>
    <lineage>
        <taxon>Bacteria</taxon>
        <taxon>Pseudomonadati</taxon>
        <taxon>Planctomycetota</taxon>
        <taxon>Planctomycetia</taxon>
        <taxon>Planctomycetales</taxon>
        <taxon>Planctomycetaceae</taxon>
        <taxon>Polystyrenella</taxon>
    </lineage>
</organism>
<feature type="transmembrane region" description="Helical" evidence="1">
    <location>
        <begin position="91"/>
        <end position="113"/>
    </location>
</feature>
<protein>
    <recommendedName>
        <fullName evidence="4">NfeD-like C-terminal domain-containing protein</fullName>
    </recommendedName>
</protein>
<accession>A0A518CMS8</accession>
<keyword evidence="1" id="KW-0472">Membrane</keyword>
<reference evidence="2 3" key="1">
    <citation type="submission" date="2019-02" db="EMBL/GenBank/DDBJ databases">
        <title>Deep-cultivation of Planctomycetes and their phenomic and genomic characterization uncovers novel biology.</title>
        <authorList>
            <person name="Wiegand S."/>
            <person name="Jogler M."/>
            <person name="Boedeker C."/>
            <person name="Pinto D."/>
            <person name="Vollmers J."/>
            <person name="Rivas-Marin E."/>
            <person name="Kohn T."/>
            <person name="Peeters S.H."/>
            <person name="Heuer A."/>
            <person name="Rast P."/>
            <person name="Oberbeckmann S."/>
            <person name="Bunk B."/>
            <person name="Jeske O."/>
            <person name="Meyerdierks A."/>
            <person name="Storesund J.E."/>
            <person name="Kallscheuer N."/>
            <person name="Luecker S."/>
            <person name="Lage O.M."/>
            <person name="Pohl T."/>
            <person name="Merkel B.J."/>
            <person name="Hornburger P."/>
            <person name="Mueller R.-W."/>
            <person name="Bruemmer F."/>
            <person name="Labrenz M."/>
            <person name="Spormann A.M."/>
            <person name="Op den Camp H."/>
            <person name="Overmann J."/>
            <person name="Amann R."/>
            <person name="Jetten M.S.M."/>
            <person name="Mascher T."/>
            <person name="Medema M.H."/>
            <person name="Devos D.P."/>
            <person name="Kaster A.-K."/>
            <person name="Ovreas L."/>
            <person name="Rohde M."/>
            <person name="Galperin M.Y."/>
            <person name="Jogler C."/>
        </authorList>
    </citation>
    <scope>NUCLEOTIDE SEQUENCE [LARGE SCALE GENOMIC DNA]</scope>
    <source>
        <strain evidence="2 3">Pla110</strain>
    </source>
</reference>
<keyword evidence="3" id="KW-1185">Reference proteome</keyword>
<keyword evidence="1" id="KW-0812">Transmembrane</keyword>
<dbReference type="InterPro" id="IPR012340">
    <property type="entry name" value="NA-bd_OB-fold"/>
</dbReference>
<evidence type="ECO:0000313" key="3">
    <source>
        <dbReference type="Proteomes" id="UP000317178"/>
    </source>
</evidence>
<feature type="transmembrane region" description="Helical" evidence="1">
    <location>
        <begin position="5"/>
        <end position="28"/>
    </location>
</feature>
<dbReference type="OrthoDB" id="289477at2"/>
<feature type="transmembrane region" description="Helical" evidence="1">
    <location>
        <begin position="56"/>
        <end position="79"/>
    </location>
</feature>
<gene>
    <name evidence="2" type="ORF">Pla110_22670</name>
</gene>
<dbReference type="Gene3D" id="2.40.50.140">
    <property type="entry name" value="Nucleic acid-binding proteins"/>
    <property type="match status" value="1"/>
</dbReference>
<keyword evidence="1" id="KW-1133">Transmembrane helix</keyword>
<evidence type="ECO:0008006" key="4">
    <source>
        <dbReference type="Google" id="ProtNLM"/>
    </source>
</evidence>
<dbReference type="Proteomes" id="UP000317178">
    <property type="component" value="Chromosome"/>
</dbReference>
<dbReference type="RefSeq" id="WP_144995802.1">
    <property type="nucleotide sequence ID" value="NZ_CP036281.1"/>
</dbReference>
<proteinExistence type="predicted"/>
<dbReference type="AlphaFoldDB" id="A0A518CMS8"/>
<dbReference type="EMBL" id="CP036281">
    <property type="protein sequence ID" value="QDU80536.1"/>
    <property type="molecule type" value="Genomic_DNA"/>
</dbReference>
<evidence type="ECO:0000313" key="2">
    <source>
        <dbReference type="EMBL" id="QDU80536.1"/>
    </source>
</evidence>